<keyword evidence="8" id="KW-0746">Sphingolipid metabolism</keyword>
<keyword evidence="12 17" id="KW-0456">Lyase</keyword>
<evidence type="ECO:0000256" key="2">
    <source>
        <dbReference type="ARBA" id="ARBA00004389"/>
    </source>
</evidence>
<evidence type="ECO:0000256" key="14">
    <source>
        <dbReference type="ARBA" id="ARBA00038965"/>
    </source>
</evidence>
<keyword evidence="19" id="KW-1185">Reference proteome</keyword>
<protein>
    <recommendedName>
        <fullName evidence="14">sphinganine-1-phosphate aldolase</fullName>
        <ecNumber evidence="14">4.1.2.27</ecNumber>
    </recommendedName>
    <alternativeName>
        <fullName evidence="15">Sphingosine-1-phosphate aldolase</fullName>
    </alternativeName>
</protein>
<dbReference type="InterPro" id="IPR015422">
    <property type="entry name" value="PyrdxlP-dep_Trfase_small"/>
</dbReference>
<evidence type="ECO:0000256" key="5">
    <source>
        <dbReference type="ARBA" id="ARBA00022692"/>
    </source>
</evidence>
<dbReference type="InterPro" id="IPR015424">
    <property type="entry name" value="PyrdxlP-dep_Trfase"/>
</dbReference>
<comment type="similarity">
    <text evidence="13">Belongs to the group II decarboxylase family. Sphingosine-1-phosphate lyase subfamily.</text>
</comment>
<accession>A0AAD6D2Q0</accession>
<dbReference type="EC" id="4.1.2.27" evidence="14"/>
<feature type="non-terminal residue" evidence="18">
    <location>
        <position position="1"/>
    </location>
</feature>
<evidence type="ECO:0000256" key="15">
    <source>
        <dbReference type="ARBA" id="ARBA00042568"/>
    </source>
</evidence>
<dbReference type="GO" id="GO:0008117">
    <property type="term" value="F:sphinganine-1-phosphate aldolase activity"/>
    <property type="evidence" value="ECO:0007669"/>
    <property type="project" value="UniProtKB-EC"/>
</dbReference>
<evidence type="ECO:0000256" key="8">
    <source>
        <dbReference type="ARBA" id="ARBA00022919"/>
    </source>
</evidence>
<comment type="cofactor">
    <cofactor evidence="1 16 17">
        <name>pyridoxal 5'-phosphate</name>
        <dbReference type="ChEBI" id="CHEBI:597326"/>
    </cofactor>
</comment>
<evidence type="ECO:0000256" key="3">
    <source>
        <dbReference type="ARBA" id="ARBA00004760"/>
    </source>
</evidence>
<evidence type="ECO:0000256" key="4">
    <source>
        <dbReference type="ARBA" id="ARBA00004991"/>
    </source>
</evidence>
<dbReference type="InterPro" id="IPR002129">
    <property type="entry name" value="PyrdxlP-dep_de-COase"/>
</dbReference>
<dbReference type="Pfam" id="PF00282">
    <property type="entry name" value="Pyridoxal_deC"/>
    <property type="match status" value="1"/>
</dbReference>
<evidence type="ECO:0000256" key="7">
    <source>
        <dbReference type="ARBA" id="ARBA00022898"/>
    </source>
</evidence>
<dbReference type="Gene3D" id="6.10.140.2150">
    <property type="match status" value="1"/>
</dbReference>
<keyword evidence="9" id="KW-1133">Transmembrane helix</keyword>
<evidence type="ECO:0000256" key="16">
    <source>
        <dbReference type="PIRSR" id="PIRSR602129-50"/>
    </source>
</evidence>
<comment type="caution">
    <text evidence="18">The sequence shown here is derived from an EMBL/GenBank/DDBJ whole genome shotgun (WGS) entry which is preliminary data.</text>
</comment>
<dbReference type="PANTHER" id="PTHR42735:SF6">
    <property type="entry name" value="SPHINGOSINE-1-PHOSPHATE LYASE 1"/>
    <property type="match status" value="1"/>
</dbReference>
<evidence type="ECO:0000256" key="11">
    <source>
        <dbReference type="ARBA" id="ARBA00023136"/>
    </source>
</evidence>
<keyword evidence="10" id="KW-0443">Lipid metabolism</keyword>
<dbReference type="FunFam" id="3.40.640.10:FF:000020">
    <property type="entry name" value="sphingosine-1-phosphate lyase 1"/>
    <property type="match status" value="1"/>
</dbReference>
<keyword evidence="18" id="KW-0808">Transferase</keyword>
<dbReference type="InterPro" id="IPR015421">
    <property type="entry name" value="PyrdxlP-dep_Trfase_major"/>
</dbReference>
<dbReference type="Gene3D" id="3.90.1150.10">
    <property type="entry name" value="Aspartate Aminotransferase, domain 1"/>
    <property type="match status" value="1"/>
</dbReference>
<keyword evidence="11" id="KW-0472">Membrane</keyword>
<organism evidence="18 19">
    <name type="scientific">Penicillium frequentans</name>
    <dbReference type="NCBI Taxonomy" id="3151616"/>
    <lineage>
        <taxon>Eukaryota</taxon>
        <taxon>Fungi</taxon>
        <taxon>Dikarya</taxon>
        <taxon>Ascomycota</taxon>
        <taxon>Pezizomycotina</taxon>
        <taxon>Eurotiomycetes</taxon>
        <taxon>Eurotiomycetidae</taxon>
        <taxon>Eurotiales</taxon>
        <taxon>Aspergillaceae</taxon>
        <taxon>Penicillium</taxon>
    </lineage>
</organism>
<evidence type="ECO:0000256" key="6">
    <source>
        <dbReference type="ARBA" id="ARBA00022824"/>
    </source>
</evidence>
<evidence type="ECO:0000256" key="17">
    <source>
        <dbReference type="RuleBase" id="RU000382"/>
    </source>
</evidence>
<dbReference type="Gene3D" id="3.40.640.10">
    <property type="entry name" value="Type I PLP-dependent aspartate aminotransferase-like (Major domain)"/>
    <property type="match status" value="1"/>
</dbReference>
<dbReference type="GO" id="GO:0016740">
    <property type="term" value="F:transferase activity"/>
    <property type="evidence" value="ECO:0007669"/>
    <property type="project" value="UniProtKB-KW"/>
</dbReference>
<dbReference type="GO" id="GO:0005789">
    <property type="term" value="C:endoplasmic reticulum membrane"/>
    <property type="evidence" value="ECO:0007669"/>
    <property type="project" value="UniProtKB-SubCell"/>
</dbReference>
<comment type="pathway">
    <text evidence="4">Sphingolipid metabolism.</text>
</comment>
<reference evidence="18 19" key="1">
    <citation type="journal article" date="2023" name="IMA Fungus">
        <title>Comparative genomic study of the Penicillium genus elucidates a diverse pangenome and 15 lateral gene transfer events.</title>
        <authorList>
            <person name="Petersen C."/>
            <person name="Sorensen T."/>
            <person name="Nielsen M.R."/>
            <person name="Sondergaard T.E."/>
            <person name="Sorensen J.L."/>
            <person name="Fitzpatrick D.A."/>
            <person name="Frisvad J.C."/>
            <person name="Nielsen K.L."/>
        </authorList>
    </citation>
    <scope>NUCLEOTIDE SEQUENCE [LARGE SCALE GENOMIC DNA]</scope>
    <source>
        <strain evidence="18 19">IBT 35679</strain>
    </source>
</reference>
<evidence type="ECO:0000256" key="9">
    <source>
        <dbReference type="ARBA" id="ARBA00022989"/>
    </source>
</evidence>
<dbReference type="GO" id="GO:0019752">
    <property type="term" value="P:carboxylic acid metabolic process"/>
    <property type="evidence" value="ECO:0007669"/>
    <property type="project" value="InterPro"/>
</dbReference>
<evidence type="ECO:0000313" key="19">
    <source>
        <dbReference type="Proteomes" id="UP001220324"/>
    </source>
</evidence>
<dbReference type="Proteomes" id="UP001220324">
    <property type="component" value="Unassembled WGS sequence"/>
</dbReference>
<dbReference type="InterPro" id="IPR050477">
    <property type="entry name" value="GrpII_AminoAcid_Decarb"/>
</dbReference>
<dbReference type="GO" id="GO:0030170">
    <property type="term" value="F:pyridoxal phosphate binding"/>
    <property type="evidence" value="ECO:0007669"/>
    <property type="project" value="InterPro"/>
</dbReference>
<evidence type="ECO:0000256" key="1">
    <source>
        <dbReference type="ARBA" id="ARBA00001933"/>
    </source>
</evidence>
<keyword evidence="7 16" id="KW-0663">Pyridoxal phosphate</keyword>
<dbReference type="AlphaFoldDB" id="A0AAD6D2Q0"/>
<dbReference type="EMBL" id="JAQIZZ010000002">
    <property type="protein sequence ID" value="KAJ5552573.1"/>
    <property type="molecule type" value="Genomic_DNA"/>
</dbReference>
<dbReference type="SUPFAM" id="SSF53383">
    <property type="entry name" value="PLP-dependent transferases"/>
    <property type="match status" value="1"/>
</dbReference>
<feature type="modified residue" description="N6-(pyridoxal phosphate)lysine" evidence="16">
    <location>
        <position position="381"/>
    </location>
</feature>
<evidence type="ECO:0000256" key="13">
    <source>
        <dbReference type="ARBA" id="ARBA00038302"/>
    </source>
</evidence>
<evidence type="ECO:0000313" key="18">
    <source>
        <dbReference type="EMBL" id="KAJ5552573.1"/>
    </source>
</evidence>
<name>A0AAD6D2Q0_9EURO</name>
<sequence length="594" mass="65073">QNQRAVPSLDFFRELESDYFTFGSLQVAMYSLHRTANSVWLLLAQGSGASKFDIISRLICVIFVIRSVHTVYETVTRHGIVGILTNALESWRGRVSPEKGKNPRIFKRIDKDTEAISDAMAQKLAIHIPEAKKNLCLPKQGWDFEKIEAELEDLRNLDHTRWEDGRVSGAVYHGGSELLEMQTKAIGKFSVSNPIHPDVFPGVRKMEAEIVAMILTAFNGPEDGAGVTTSGGTESIIMACLAAREKAAAERGVTSPEMIIPNTAHAAFFKAAKYFKIKLHLVSCPAPEYKASVPEIRRLINRNTVLLVASAPNYPHGIVDDIPKISKLATEHSIPLHVDCCLGSLIIAFLKKSGFPSPYEKEGGFDFRQPGVTSISVDTHKYAFAPKGSSVLLYRNRSYRNYQYFLFPDWTGGAYASPSMAGSRPGSLIAGSWATLMRMGEAGYMNSCRQIVGAAKKFETTILTNSVLKSHIGIIGHPMASVIAFTSKNDGIETYDIADAMDARGWHLNSLQSPPAIHCAFTIPTAEAVDSLISDFIEVTTEILLRTEERKEAGEQSVHQSGKSAVLYGVGGSIADMDAVSQFAEGFLDTLYKV</sequence>
<evidence type="ECO:0000256" key="10">
    <source>
        <dbReference type="ARBA" id="ARBA00023098"/>
    </source>
</evidence>
<keyword evidence="5" id="KW-0812">Transmembrane</keyword>
<comment type="subcellular location">
    <subcellularLocation>
        <location evidence="2">Endoplasmic reticulum membrane</location>
        <topology evidence="2">Single-pass membrane protein</topology>
    </subcellularLocation>
</comment>
<evidence type="ECO:0000256" key="12">
    <source>
        <dbReference type="ARBA" id="ARBA00023239"/>
    </source>
</evidence>
<proteinExistence type="inferred from homology"/>
<dbReference type="GO" id="GO:0030149">
    <property type="term" value="P:sphingolipid catabolic process"/>
    <property type="evidence" value="ECO:0007669"/>
    <property type="project" value="TreeGrafter"/>
</dbReference>
<keyword evidence="6" id="KW-0256">Endoplasmic reticulum</keyword>
<gene>
    <name evidence="18" type="ORF">N7494_001951</name>
</gene>
<comment type="pathway">
    <text evidence="3">Lipid metabolism; sphingolipid metabolism.</text>
</comment>
<dbReference type="PANTHER" id="PTHR42735">
    <property type="match status" value="1"/>
</dbReference>